<keyword evidence="2" id="KW-0805">Transcription regulation</keyword>
<gene>
    <name evidence="6" type="ORF">SAMN05444000_10634</name>
</gene>
<organism evidence="6 7">
    <name type="scientific">Shimia gijangensis</name>
    <dbReference type="NCBI Taxonomy" id="1470563"/>
    <lineage>
        <taxon>Bacteria</taxon>
        <taxon>Pseudomonadati</taxon>
        <taxon>Pseudomonadota</taxon>
        <taxon>Alphaproteobacteria</taxon>
        <taxon>Rhodobacterales</taxon>
        <taxon>Roseobacteraceae</taxon>
    </lineage>
</organism>
<evidence type="ECO:0000256" key="1">
    <source>
        <dbReference type="ARBA" id="ARBA00009437"/>
    </source>
</evidence>
<dbReference type="PRINTS" id="PR00039">
    <property type="entry name" value="HTHLYSR"/>
</dbReference>
<dbReference type="OrthoDB" id="9814165at2"/>
<sequence length="278" mass="30533">MDEKLLQTFLAVAETHSFHRAADRLNVTQAAISSRVRTLERSLEATLFERGPGGTRLSEAGQQLRPQAEQMLAQWQQLRAGLGRQHSNRIALRLGCQLSIWDSMLVDLTIWAEESLGKLPLSLNFDHESNALDMLHDGVVDLVITAERPAGQKLAVEPLRPEPMVLVATSPCSLSDEDLPLFLNLQLGPEYDAAVREQLADRSGHLLLGNALMALHYMKKRGGIAFLPERLSGGLHCVAGAARFDIPRYAAHNPLGPSRDLVSQILPGLHEITRLPGS</sequence>
<dbReference type="STRING" id="1470563.SAMN05444000_10634"/>
<dbReference type="FunFam" id="1.10.10.10:FF:000001">
    <property type="entry name" value="LysR family transcriptional regulator"/>
    <property type="match status" value="1"/>
</dbReference>
<reference evidence="7" key="1">
    <citation type="submission" date="2016-11" db="EMBL/GenBank/DDBJ databases">
        <authorList>
            <person name="Varghese N."/>
            <person name="Submissions S."/>
        </authorList>
    </citation>
    <scope>NUCLEOTIDE SEQUENCE [LARGE SCALE GENOMIC DNA]</scope>
    <source>
        <strain evidence="7">DSM 100564</strain>
    </source>
</reference>
<evidence type="ECO:0000256" key="3">
    <source>
        <dbReference type="ARBA" id="ARBA00023125"/>
    </source>
</evidence>
<evidence type="ECO:0000259" key="5">
    <source>
        <dbReference type="PROSITE" id="PS50931"/>
    </source>
</evidence>
<evidence type="ECO:0000256" key="4">
    <source>
        <dbReference type="ARBA" id="ARBA00023163"/>
    </source>
</evidence>
<dbReference type="InterPro" id="IPR036390">
    <property type="entry name" value="WH_DNA-bd_sf"/>
</dbReference>
<dbReference type="AlphaFoldDB" id="A0A1M6HES3"/>
<name>A0A1M6HES3_9RHOB</name>
<dbReference type="PANTHER" id="PTHR30126:SF21">
    <property type="entry name" value="TRANSCRIPTIONAL REGULATOR-RELATED"/>
    <property type="match status" value="1"/>
</dbReference>
<dbReference type="InterPro" id="IPR000847">
    <property type="entry name" value="LysR_HTH_N"/>
</dbReference>
<dbReference type="RefSeq" id="WP_073250983.1">
    <property type="nucleotide sequence ID" value="NZ_FQZQ01000006.1"/>
</dbReference>
<keyword evidence="4" id="KW-0804">Transcription</keyword>
<dbReference type="EMBL" id="FQZQ01000006">
    <property type="protein sequence ID" value="SHJ20700.1"/>
    <property type="molecule type" value="Genomic_DNA"/>
</dbReference>
<dbReference type="Pfam" id="PF03466">
    <property type="entry name" value="LysR_substrate"/>
    <property type="match status" value="1"/>
</dbReference>
<dbReference type="Pfam" id="PF00126">
    <property type="entry name" value="HTH_1"/>
    <property type="match status" value="1"/>
</dbReference>
<feature type="domain" description="HTH lysR-type" evidence="5">
    <location>
        <begin position="1"/>
        <end position="58"/>
    </location>
</feature>
<proteinExistence type="inferred from homology"/>
<dbReference type="SUPFAM" id="SSF46785">
    <property type="entry name" value="Winged helix' DNA-binding domain"/>
    <property type="match status" value="1"/>
</dbReference>
<dbReference type="SUPFAM" id="SSF53850">
    <property type="entry name" value="Periplasmic binding protein-like II"/>
    <property type="match status" value="1"/>
</dbReference>
<keyword evidence="7" id="KW-1185">Reference proteome</keyword>
<keyword evidence="3 6" id="KW-0238">DNA-binding</keyword>
<dbReference type="InterPro" id="IPR005119">
    <property type="entry name" value="LysR_subst-bd"/>
</dbReference>
<dbReference type="GO" id="GO:0000976">
    <property type="term" value="F:transcription cis-regulatory region binding"/>
    <property type="evidence" value="ECO:0007669"/>
    <property type="project" value="TreeGrafter"/>
</dbReference>
<comment type="similarity">
    <text evidence="1">Belongs to the LysR transcriptional regulatory family.</text>
</comment>
<dbReference type="GO" id="GO:0003700">
    <property type="term" value="F:DNA-binding transcription factor activity"/>
    <property type="evidence" value="ECO:0007669"/>
    <property type="project" value="InterPro"/>
</dbReference>
<dbReference type="PROSITE" id="PS50931">
    <property type="entry name" value="HTH_LYSR"/>
    <property type="match status" value="1"/>
</dbReference>
<dbReference type="Gene3D" id="3.40.190.10">
    <property type="entry name" value="Periplasmic binding protein-like II"/>
    <property type="match status" value="1"/>
</dbReference>
<evidence type="ECO:0000256" key="2">
    <source>
        <dbReference type="ARBA" id="ARBA00023015"/>
    </source>
</evidence>
<evidence type="ECO:0000313" key="7">
    <source>
        <dbReference type="Proteomes" id="UP000183982"/>
    </source>
</evidence>
<accession>A0A1M6HES3</accession>
<evidence type="ECO:0000313" key="6">
    <source>
        <dbReference type="EMBL" id="SHJ20700.1"/>
    </source>
</evidence>
<protein>
    <submittedName>
        <fullName evidence="6">DNA-binding transcriptional regulator, LysR family</fullName>
    </submittedName>
</protein>
<dbReference type="Gene3D" id="1.10.10.10">
    <property type="entry name" value="Winged helix-like DNA-binding domain superfamily/Winged helix DNA-binding domain"/>
    <property type="match status" value="1"/>
</dbReference>
<dbReference type="Proteomes" id="UP000183982">
    <property type="component" value="Unassembled WGS sequence"/>
</dbReference>
<dbReference type="PANTHER" id="PTHR30126">
    <property type="entry name" value="HTH-TYPE TRANSCRIPTIONAL REGULATOR"/>
    <property type="match status" value="1"/>
</dbReference>
<dbReference type="InterPro" id="IPR036388">
    <property type="entry name" value="WH-like_DNA-bd_sf"/>
</dbReference>